<name>A0ABY7HPD9_9GAMM</name>
<protein>
    <submittedName>
        <fullName evidence="1">Tail protein X</fullName>
    </submittedName>
</protein>
<dbReference type="EMBL" id="CP114058">
    <property type="protein sequence ID" value="WAT01030.1"/>
    <property type="molecule type" value="Genomic_DNA"/>
</dbReference>
<dbReference type="Proteomes" id="UP001164712">
    <property type="component" value="Chromosome"/>
</dbReference>
<dbReference type="RefSeq" id="WP_045049093.1">
    <property type="nucleotide sequence ID" value="NZ_CP114058.1"/>
</dbReference>
<dbReference type="Pfam" id="PF05489">
    <property type="entry name" value="Phage_tail_X"/>
    <property type="match status" value="1"/>
</dbReference>
<evidence type="ECO:0000313" key="2">
    <source>
        <dbReference type="Proteomes" id="UP001164712"/>
    </source>
</evidence>
<dbReference type="InterPro" id="IPR008861">
    <property type="entry name" value="GpX-like"/>
</dbReference>
<gene>
    <name evidence="1" type="ORF">O1V66_20080</name>
</gene>
<proteinExistence type="predicted"/>
<organism evidence="1 2">
    <name type="scientific">Rouxiella chamberiensis</name>
    <dbReference type="NCBI Taxonomy" id="1513468"/>
    <lineage>
        <taxon>Bacteria</taxon>
        <taxon>Pseudomonadati</taxon>
        <taxon>Pseudomonadota</taxon>
        <taxon>Gammaproteobacteria</taxon>
        <taxon>Enterobacterales</taxon>
        <taxon>Yersiniaceae</taxon>
        <taxon>Rouxiella</taxon>
    </lineage>
</organism>
<sequence>MKVYARQGDTVDSICWRFYGRTESVFEQVLAANPGLANMGVILPHGYALEMPEVAASTVRETVQLWD</sequence>
<accession>A0ABY7HPD9</accession>
<evidence type="ECO:0000313" key="1">
    <source>
        <dbReference type="EMBL" id="WAT01030.1"/>
    </source>
</evidence>
<reference evidence="1" key="1">
    <citation type="submission" date="2022-12" db="EMBL/GenBank/DDBJ databases">
        <title>Complete genome sequence of an Australian strain of Rouxiella badensis DAR84756 and resolution of the R. badensis DSM100043 and R. chamberiensis DSM28324 genomes.</title>
        <authorList>
            <person name="Paul S."/>
            <person name="Anderson P.J."/>
            <person name="Maynard G."/>
            <person name="Dyall-Smith M."/>
            <person name="Kudinha T."/>
        </authorList>
    </citation>
    <scope>NUCLEOTIDE SEQUENCE</scope>
    <source>
        <strain evidence="1">DSM 28324</strain>
    </source>
</reference>
<keyword evidence="2" id="KW-1185">Reference proteome</keyword>